<dbReference type="InterPro" id="IPR029063">
    <property type="entry name" value="SAM-dependent_MTases_sf"/>
</dbReference>
<dbReference type="EMBL" id="JALJOR010000002">
    <property type="protein sequence ID" value="KAK9823354.1"/>
    <property type="molecule type" value="Genomic_DNA"/>
</dbReference>
<evidence type="ECO:0008006" key="3">
    <source>
        <dbReference type="Google" id="ProtNLM"/>
    </source>
</evidence>
<sequence>MEMKMAAQESWLAEQAGRRRVGSGAYGPADKKLVCWAEGPTWFEGTAADDGPNWWRKYLNWMKYRHTEGYLAGSQPFEGAVFATRGQVIFDAKSDFNKRVRILQHEEFRVLRLQQTLHSIAVVDTVNYLNPAAAPILPDKLVLGYIRAMVAAAAAFCALTSWGDADSCDLRLPGQSMLCIGVGGGSLPLFMARHFSNLHVWAVDIDPVVIRAAQQLMGMGGVPVQVWQPGDQASHQQAGLIIEMADAQDVMSDLAERIHRGIARGQSAICMDTYDGDAGIPAHLAAPAFMQLCAACLHPQGTLVVNLFNGYALSTEREASMDFVANAHDFFSQVYTIKVADSPYNMIMAHRPAYLSTRAIMRAADEIGKQAGFEWDAQDEVRDVFITELDDMETVVELRA</sequence>
<dbReference type="Gene3D" id="3.40.50.150">
    <property type="entry name" value="Vaccinia Virus protein VP39"/>
    <property type="match status" value="1"/>
</dbReference>
<dbReference type="Proteomes" id="UP001489004">
    <property type="component" value="Unassembled WGS sequence"/>
</dbReference>
<comment type="caution">
    <text evidence="1">The sequence shown here is derived from an EMBL/GenBank/DDBJ whole genome shotgun (WGS) entry which is preliminary data.</text>
</comment>
<dbReference type="AlphaFoldDB" id="A0AAW1QPI6"/>
<proteinExistence type="predicted"/>
<evidence type="ECO:0000313" key="2">
    <source>
        <dbReference type="Proteomes" id="UP001489004"/>
    </source>
</evidence>
<keyword evidence="2" id="KW-1185">Reference proteome</keyword>
<protein>
    <recommendedName>
        <fullName evidence="3">Methyltransferase domain-containing protein</fullName>
    </recommendedName>
</protein>
<accession>A0AAW1QPI6</accession>
<name>A0AAW1QPI6_9CHLO</name>
<organism evidence="1 2">
    <name type="scientific">[Myrmecia] bisecta</name>
    <dbReference type="NCBI Taxonomy" id="41462"/>
    <lineage>
        <taxon>Eukaryota</taxon>
        <taxon>Viridiplantae</taxon>
        <taxon>Chlorophyta</taxon>
        <taxon>core chlorophytes</taxon>
        <taxon>Trebouxiophyceae</taxon>
        <taxon>Trebouxiales</taxon>
        <taxon>Trebouxiaceae</taxon>
        <taxon>Myrmecia</taxon>
    </lineage>
</organism>
<reference evidence="1 2" key="1">
    <citation type="journal article" date="2024" name="Nat. Commun.">
        <title>Phylogenomics reveals the evolutionary origins of lichenization in chlorophyte algae.</title>
        <authorList>
            <person name="Puginier C."/>
            <person name="Libourel C."/>
            <person name="Otte J."/>
            <person name="Skaloud P."/>
            <person name="Haon M."/>
            <person name="Grisel S."/>
            <person name="Petersen M."/>
            <person name="Berrin J.G."/>
            <person name="Delaux P.M."/>
            <person name="Dal Grande F."/>
            <person name="Keller J."/>
        </authorList>
    </citation>
    <scope>NUCLEOTIDE SEQUENCE [LARGE SCALE GENOMIC DNA]</scope>
    <source>
        <strain evidence="1 2">SAG 2043</strain>
    </source>
</reference>
<dbReference type="SUPFAM" id="SSF53335">
    <property type="entry name" value="S-adenosyl-L-methionine-dependent methyltransferases"/>
    <property type="match status" value="1"/>
</dbReference>
<gene>
    <name evidence="1" type="ORF">WJX72_002131</name>
</gene>
<evidence type="ECO:0000313" key="1">
    <source>
        <dbReference type="EMBL" id="KAK9823354.1"/>
    </source>
</evidence>